<keyword evidence="2" id="KW-0813">Transport</keyword>
<organism evidence="8 9">
    <name type="scientific">Tepidicaulis marinus</name>
    <dbReference type="NCBI Taxonomy" id="1333998"/>
    <lineage>
        <taxon>Bacteria</taxon>
        <taxon>Pseudomonadati</taxon>
        <taxon>Pseudomonadota</taxon>
        <taxon>Alphaproteobacteria</taxon>
        <taxon>Hyphomicrobiales</taxon>
        <taxon>Parvibaculaceae</taxon>
        <taxon>Tepidicaulis</taxon>
    </lineage>
</organism>
<dbReference type="CDD" id="cd17328">
    <property type="entry name" value="MFS_spinster_like"/>
    <property type="match status" value="1"/>
</dbReference>
<feature type="transmembrane region" description="Helical" evidence="6">
    <location>
        <begin position="345"/>
        <end position="366"/>
    </location>
</feature>
<accession>A0A081BBI8</accession>
<evidence type="ECO:0000313" key="8">
    <source>
        <dbReference type="EMBL" id="GAK45406.1"/>
    </source>
</evidence>
<evidence type="ECO:0000259" key="7">
    <source>
        <dbReference type="PROSITE" id="PS50850"/>
    </source>
</evidence>
<feature type="transmembrane region" description="Helical" evidence="6">
    <location>
        <begin position="217"/>
        <end position="235"/>
    </location>
</feature>
<dbReference type="eggNOG" id="COG2814">
    <property type="taxonomic scope" value="Bacteria"/>
</dbReference>
<feature type="domain" description="Major facilitator superfamily (MFS) profile" evidence="7">
    <location>
        <begin position="22"/>
        <end position="444"/>
    </location>
</feature>
<evidence type="ECO:0000313" key="9">
    <source>
        <dbReference type="Proteomes" id="UP000028702"/>
    </source>
</evidence>
<dbReference type="Pfam" id="PF07690">
    <property type="entry name" value="MFS_1"/>
    <property type="match status" value="1"/>
</dbReference>
<evidence type="ECO:0000256" key="2">
    <source>
        <dbReference type="ARBA" id="ARBA00022448"/>
    </source>
</evidence>
<evidence type="ECO:0000256" key="4">
    <source>
        <dbReference type="ARBA" id="ARBA00022989"/>
    </source>
</evidence>
<dbReference type="InterPro" id="IPR011701">
    <property type="entry name" value="MFS"/>
</dbReference>
<dbReference type="GO" id="GO:0022857">
    <property type="term" value="F:transmembrane transporter activity"/>
    <property type="evidence" value="ECO:0007669"/>
    <property type="project" value="InterPro"/>
</dbReference>
<feature type="transmembrane region" description="Helical" evidence="6">
    <location>
        <begin position="277"/>
        <end position="298"/>
    </location>
</feature>
<dbReference type="PANTHER" id="PTHR23505">
    <property type="entry name" value="SPINSTER"/>
    <property type="match status" value="1"/>
</dbReference>
<evidence type="ECO:0000256" key="1">
    <source>
        <dbReference type="ARBA" id="ARBA00004141"/>
    </source>
</evidence>
<dbReference type="Proteomes" id="UP000028702">
    <property type="component" value="Unassembled WGS sequence"/>
</dbReference>
<dbReference type="GO" id="GO:0016020">
    <property type="term" value="C:membrane"/>
    <property type="evidence" value="ECO:0007669"/>
    <property type="project" value="UniProtKB-SubCell"/>
</dbReference>
<dbReference type="SUPFAM" id="SSF103473">
    <property type="entry name" value="MFS general substrate transporter"/>
    <property type="match status" value="1"/>
</dbReference>
<dbReference type="PROSITE" id="PS50850">
    <property type="entry name" value="MFS"/>
    <property type="match status" value="1"/>
</dbReference>
<feature type="transmembrane region" description="Helical" evidence="6">
    <location>
        <begin position="93"/>
        <end position="111"/>
    </location>
</feature>
<evidence type="ECO:0000256" key="6">
    <source>
        <dbReference type="SAM" id="Phobius"/>
    </source>
</evidence>
<comment type="subcellular location">
    <subcellularLocation>
        <location evidence="1">Membrane</location>
        <topology evidence="1">Multi-pass membrane protein</topology>
    </subcellularLocation>
</comment>
<keyword evidence="3 6" id="KW-0812">Transmembrane</keyword>
<dbReference type="STRING" id="1333998.M2A_1905"/>
<dbReference type="InterPro" id="IPR020846">
    <property type="entry name" value="MFS_dom"/>
</dbReference>
<keyword evidence="4 6" id="KW-1133">Transmembrane helix</keyword>
<dbReference type="EMBL" id="BBIO01000009">
    <property type="protein sequence ID" value="GAK45406.1"/>
    <property type="molecule type" value="Genomic_DNA"/>
</dbReference>
<dbReference type="Gene3D" id="1.20.1250.20">
    <property type="entry name" value="MFS general substrate transporter like domains"/>
    <property type="match status" value="1"/>
</dbReference>
<dbReference type="InterPro" id="IPR036259">
    <property type="entry name" value="MFS_trans_sf"/>
</dbReference>
<proteinExistence type="predicted"/>
<comment type="caution">
    <text evidence="8">The sequence shown here is derived from an EMBL/GenBank/DDBJ whole genome shotgun (WGS) entry which is preliminary data.</text>
</comment>
<feature type="transmembrane region" description="Helical" evidence="6">
    <location>
        <begin position="58"/>
        <end position="81"/>
    </location>
</feature>
<dbReference type="PANTHER" id="PTHR23505:SF79">
    <property type="entry name" value="PROTEIN SPINSTER"/>
    <property type="match status" value="1"/>
</dbReference>
<gene>
    <name evidence="8" type="ORF">M2A_1905</name>
</gene>
<dbReference type="AlphaFoldDB" id="A0A081BBI8"/>
<name>A0A081BBI8_9HYPH</name>
<protein>
    <submittedName>
        <fullName evidence="8">Major facilitator transporter</fullName>
    </submittedName>
</protein>
<keyword evidence="5 6" id="KW-0472">Membrane</keyword>
<reference evidence="8 9" key="1">
    <citation type="submission" date="2014-07" db="EMBL/GenBank/DDBJ databases">
        <title>Tepidicaulis marinum gen. nov., sp. nov., a novel marine bacterium denitrifying nitrate to nitrous oxide strictly under microaerobic conditions.</title>
        <authorList>
            <person name="Takeuchi M."/>
            <person name="Yamagishi T."/>
            <person name="Kamagata Y."/>
            <person name="Oshima K."/>
            <person name="Hattori M."/>
            <person name="Katayama T."/>
            <person name="Hanada S."/>
            <person name="Tamaki H."/>
            <person name="Marumo K."/>
            <person name="Maeda H."/>
            <person name="Nedachi M."/>
            <person name="Iwasaki W."/>
            <person name="Suwa Y."/>
            <person name="Sakata S."/>
        </authorList>
    </citation>
    <scope>NUCLEOTIDE SEQUENCE [LARGE SCALE GENOMIC DNA]</scope>
    <source>
        <strain evidence="8 9">MA2</strain>
    </source>
</reference>
<feature type="transmembrane region" description="Helical" evidence="6">
    <location>
        <begin position="148"/>
        <end position="170"/>
    </location>
</feature>
<dbReference type="InterPro" id="IPR044770">
    <property type="entry name" value="MFS_spinster-like"/>
</dbReference>
<dbReference type="RefSeq" id="WP_045446396.1">
    <property type="nucleotide sequence ID" value="NZ_BBIO01000009.1"/>
</dbReference>
<evidence type="ECO:0000256" key="5">
    <source>
        <dbReference type="ARBA" id="ARBA00023136"/>
    </source>
</evidence>
<feature type="transmembrane region" description="Helical" evidence="6">
    <location>
        <begin position="378"/>
        <end position="400"/>
    </location>
</feature>
<keyword evidence="9" id="KW-1185">Reference proteome</keyword>
<feature type="transmembrane region" description="Helical" evidence="6">
    <location>
        <begin position="310"/>
        <end position="330"/>
    </location>
</feature>
<feature type="transmembrane region" description="Helical" evidence="6">
    <location>
        <begin position="420"/>
        <end position="437"/>
    </location>
</feature>
<evidence type="ECO:0000256" key="3">
    <source>
        <dbReference type="ARBA" id="ARBA00022692"/>
    </source>
</evidence>
<sequence length="451" mass="48123">MAQETAPVSPADKITPGYRSYALGILVLGYTSSHVDRNIVGILVEPLKADLLLSDTQIGFLSGIAFALFYATLGIPIAIWADRSNRRNIISGAIAIWSVMTALCGLANNFWTLALARIGVGIGEAGSSPPSHSMIADLYGPTERAGAMAIYSLGVYLGVMIGLFVGGWVTELYGWRMAFFVVGLPGVLIALLVRYTLVEPPRGHSEGAGEQEAHPPMTLTLFTGMIKAGFHHLWSKIAARHVVIGVTLTSFVGYGGIAWGPAFLIRTHGMSPAEVGTWLAPLVGVVGGLGALIGGKLTDHLAKKDVRWNTWVVAIAKLAAVPFIAVFYLIDNFAAFSIGGIDVSILWVLYVPIALLGAFYLGPSFAMIQTLTPLRQRALASAVMLFILNLIGLGLGPQVVGIISDVLRADYGLGVDSLRWALFGTAMLNIWAAYHYWAAGQRLKFEQQAGA</sequence>
<feature type="transmembrane region" description="Helical" evidence="6">
    <location>
        <begin position="177"/>
        <end position="197"/>
    </location>
</feature>
<feature type="transmembrane region" description="Helical" evidence="6">
    <location>
        <begin position="242"/>
        <end position="265"/>
    </location>
</feature>